<dbReference type="EMBL" id="CP001978">
    <property type="protein sequence ID" value="ADP98865.1"/>
    <property type="molecule type" value="Genomic_DNA"/>
</dbReference>
<reference evidence="2" key="2">
    <citation type="submission" date="2010-02" db="EMBL/GenBank/DDBJ databases">
        <title>Complete genome sequence of Marinobacter adhaerens type strain (HP15).</title>
        <authorList>
            <person name="Gaerdes A.A.M."/>
            <person name="Kaeppel E."/>
            <person name="Shezad A."/>
            <person name="Seebah S."/>
            <person name="Teeling H."/>
            <person name="Yarza P."/>
            <person name="Gloeckner F.O."/>
            <person name="Ullrich M.S."/>
        </authorList>
    </citation>
    <scope>NUCLEOTIDE SEQUENCE [LARGE SCALE GENOMIC DNA]</scope>
    <source>
        <strain evidence="2">DSM 23420 / HP15</strain>
    </source>
</reference>
<evidence type="ECO:0000313" key="2">
    <source>
        <dbReference type="Proteomes" id="UP000007077"/>
    </source>
</evidence>
<sequence>MCPLVLISGVAVAWLMNPVLPGFNSFSVPFLVVMVERV</sequence>
<dbReference type="HOGENOM" id="CLU_3329818_0_0_6"/>
<dbReference type="Proteomes" id="UP000007077">
    <property type="component" value="Chromosome"/>
</dbReference>
<dbReference type="KEGG" id="mad:HP15_3101"/>
<dbReference type="AlphaFoldDB" id="E4PPJ4"/>
<reference evidence="1 2" key="1">
    <citation type="journal article" date="2010" name="Stand. Genomic Sci.">
        <title>Complete genome sequence of Marinobacter adhaerens type strain (HP15), a diatom-interacting marine microorganism.</title>
        <authorList>
            <person name="Gardes A."/>
            <person name="Kaeppel E."/>
            <person name="Shehzad A."/>
            <person name="Seebah S."/>
            <person name="Teeling H."/>
            <person name="Yarza P."/>
            <person name="Glockner F.O."/>
            <person name="Grossart H.P."/>
            <person name="Ullrich M.S."/>
        </authorList>
    </citation>
    <scope>NUCLEOTIDE SEQUENCE [LARGE SCALE GENOMIC DNA]</scope>
    <source>
        <strain evidence="2">DSM 23420 / HP15</strain>
    </source>
</reference>
<dbReference type="STRING" id="225937.HP15_3101"/>
<protein>
    <submittedName>
        <fullName evidence="1">Uncharacterized protein</fullName>
    </submittedName>
</protein>
<gene>
    <name evidence="1" type="ordered locus">HP15_3101</name>
</gene>
<proteinExistence type="predicted"/>
<dbReference type="PATRIC" id="fig|225937.3.peg.3129"/>
<accession>E4PPJ4</accession>
<evidence type="ECO:0000313" key="1">
    <source>
        <dbReference type="EMBL" id="ADP98865.1"/>
    </source>
</evidence>
<name>E4PPJ4_MARAH</name>
<organism evidence="1 2">
    <name type="scientific">Marinobacter adhaerens (strain DSM 23420 / HP15)</name>
    <dbReference type="NCBI Taxonomy" id="225937"/>
    <lineage>
        <taxon>Bacteria</taxon>
        <taxon>Pseudomonadati</taxon>
        <taxon>Pseudomonadota</taxon>
        <taxon>Gammaproteobacteria</taxon>
        <taxon>Pseudomonadales</taxon>
        <taxon>Marinobacteraceae</taxon>
        <taxon>Marinobacter</taxon>
    </lineage>
</organism>